<dbReference type="InterPro" id="IPR001190">
    <property type="entry name" value="SRCR"/>
</dbReference>
<dbReference type="SUPFAM" id="SSF56487">
    <property type="entry name" value="SRCR-like"/>
    <property type="match status" value="1"/>
</dbReference>
<keyword evidence="3" id="KW-0812">Transmembrane</keyword>
<keyword evidence="1" id="KW-1015">Disulfide bond</keyword>
<organism evidence="5 6">
    <name type="scientific">Oikopleura dioica</name>
    <name type="common">Tunicate</name>
    <dbReference type="NCBI Taxonomy" id="34765"/>
    <lineage>
        <taxon>Eukaryota</taxon>
        <taxon>Metazoa</taxon>
        <taxon>Chordata</taxon>
        <taxon>Tunicata</taxon>
        <taxon>Appendicularia</taxon>
        <taxon>Copelata</taxon>
        <taxon>Oikopleuridae</taxon>
        <taxon>Oikopleura</taxon>
    </lineage>
</organism>
<name>A0ABN7SEL6_OIKDI</name>
<evidence type="ECO:0000259" key="4">
    <source>
        <dbReference type="PROSITE" id="PS50287"/>
    </source>
</evidence>
<feature type="transmembrane region" description="Helical" evidence="3">
    <location>
        <begin position="242"/>
        <end position="261"/>
    </location>
</feature>
<keyword evidence="3" id="KW-0472">Membrane</keyword>
<comment type="caution">
    <text evidence="2">Lacks conserved residue(s) required for the propagation of feature annotation.</text>
</comment>
<dbReference type="InterPro" id="IPR036772">
    <property type="entry name" value="SRCR-like_dom_sf"/>
</dbReference>
<evidence type="ECO:0000256" key="3">
    <source>
        <dbReference type="SAM" id="Phobius"/>
    </source>
</evidence>
<dbReference type="Proteomes" id="UP001158576">
    <property type="component" value="Chromosome XSR"/>
</dbReference>
<evidence type="ECO:0000256" key="2">
    <source>
        <dbReference type="PROSITE-ProRule" id="PRU00196"/>
    </source>
</evidence>
<evidence type="ECO:0000313" key="5">
    <source>
        <dbReference type="EMBL" id="CAG5096608.1"/>
    </source>
</evidence>
<evidence type="ECO:0000313" key="6">
    <source>
        <dbReference type="Proteomes" id="UP001158576"/>
    </source>
</evidence>
<gene>
    <name evidence="5" type="ORF">OKIOD_LOCUS6257</name>
</gene>
<dbReference type="Gene3D" id="3.10.250.10">
    <property type="entry name" value="SRCR-like domain"/>
    <property type="match status" value="1"/>
</dbReference>
<sequence length="262" mass="29950">MKVGYSICLLSSIAGADSRIRLEKGYYGRLFVKTVRPDGKTTWATVCSNEKSPITKKFANTVCLNINSELESFSWKNTTDPRTKGYPLIQEKSLFCDDETDFSTCFGNFKSSDCRDHQNDVVINCKKPLSFDKSVQWAEWSEWDSDRFFFKWRSRNCSSELRTFNEDIVSCALKFPDSGNWFHGEICKEETCFKADLLDYSTVFDDSSTDYIPDNYIFDDEDFTSESSGEAGFTRRGKQSSAAFLTLTPSLLLFLFLNTILA</sequence>
<keyword evidence="3" id="KW-1133">Transmembrane helix</keyword>
<evidence type="ECO:0000256" key="1">
    <source>
        <dbReference type="ARBA" id="ARBA00023157"/>
    </source>
</evidence>
<dbReference type="PROSITE" id="PS50287">
    <property type="entry name" value="SRCR_2"/>
    <property type="match status" value="1"/>
</dbReference>
<proteinExistence type="predicted"/>
<protein>
    <submittedName>
        <fullName evidence="5">Oidioi.mRNA.OKI2018_I69.XSR.g14699.t1.cds</fullName>
    </submittedName>
</protein>
<reference evidence="5 6" key="1">
    <citation type="submission" date="2021-04" db="EMBL/GenBank/DDBJ databases">
        <authorList>
            <person name="Bliznina A."/>
        </authorList>
    </citation>
    <scope>NUCLEOTIDE SEQUENCE [LARGE SCALE GENOMIC DNA]</scope>
</reference>
<feature type="domain" description="SRCR" evidence="4">
    <location>
        <begin position="20"/>
        <end position="126"/>
    </location>
</feature>
<keyword evidence="6" id="KW-1185">Reference proteome</keyword>
<dbReference type="EMBL" id="OU015569">
    <property type="protein sequence ID" value="CAG5096608.1"/>
    <property type="molecule type" value="Genomic_DNA"/>
</dbReference>
<accession>A0ABN7SEL6</accession>